<sequence length="569" mass="61315">MSGTAAEDPGTQPLLRPFSPGGPGADYSSIRKSTDSDASVESRAEGADVGRSVEDGVGRSVEDDVLPETAVLGRNLGWSSAYILIISRVIGSGIFATPGTIVSSVGSIGLSLLLWIAGALVSWCGLAVALEYGTMLPRSGGTKVYLEFTYRWPRFLASTLVAVHAVVLGFTASNCIVFGEYILFASSKEPDPAAVRLLAVALMTSVTVMHGCFLRTGIFVQNMLGWVKIGLVAFMVAASAAVVVLGYSRDFDDHGTASRQAEFPTTWDGLWEGSVWNWGIVSTALFKVFYSYAGLENVNNVMNEVRDPVRTLRSAATTALITACSLYFLVNVAYFLVVPLDDIKESGELIAALFFERVFGPTFGRIFLPLAVAVSAAGNVMVVTFALSRLNQEIARQGFLPFGSGFLSSSLPFGAPLGGLLVHYVPSVVVICIPAKNIYSFILDVEGYPGQFFSLATSLGLIWLRTKRPDLQRPYTAFLPAVWFRILLSLALITAPFVPRAGEEGSAHLFRVSYALVGISVILFGVLYWLFLAVLLPSWGQYRLEEAADVLSDGTTVTRLVRVPREDNT</sequence>
<feature type="transmembrane region" description="Helical" evidence="6">
    <location>
        <begin position="366"/>
        <end position="387"/>
    </location>
</feature>
<comment type="caution">
    <text evidence="7">The sequence shown here is derived from an EMBL/GenBank/DDBJ whole genome shotgun (WGS) entry which is preliminary data.</text>
</comment>
<dbReference type="PIRSF" id="PIRSF006060">
    <property type="entry name" value="AA_transporter"/>
    <property type="match status" value="1"/>
</dbReference>
<keyword evidence="8" id="KW-1185">Reference proteome</keyword>
<keyword evidence="4 6" id="KW-0472">Membrane</keyword>
<evidence type="ECO:0000313" key="7">
    <source>
        <dbReference type="EMBL" id="KAK0728884.1"/>
    </source>
</evidence>
<evidence type="ECO:0000256" key="4">
    <source>
        <dbReference type="ARBA" id="ARBA00023136"/>
    </source>
</evidence>
<dbReference type="PANTHER" id="PTHR11785">
    <property type="entry name" value="AMINO ACID TRANSPORTER"/>
    <property type="match status" value="1"/>
</dbReference>
<organism evidence="7 8">
    <name type="scientific">Lasiosphaeria miniovina</name>
    <dbReference type="NCBI Taxonomy" id="1954250"/>
    <lineage>
        <taxon>Eukaryota</taxon>
        <taxon>Fungi</taxon>
        <taxon>Dikarya</taxon>
        <taxon>Ascomycota</taxon>
        <taxon>Pezizomycotina</taxon>
        <taxon>Sordariomycetes</taxon>
        <taxon>Sordariomycetidae</taxon>
        <taxon>Sordariales</taxon>
        <taxon>Lasiosphaeriaceae</taxon>
        <taxon>Lasiosphaeria</taxon>
    </lineage>
</organism>
<dbReference type="GO" id="GO:0016020">
    <property type="term" value="C:membrane"/>
    <property type="evidence" value="ECO:0007669"/>
    <property type="project" value="UniProtKB-SubCell"/>
</dbReference>
<feature type="transmembrane region" description="Helical" evidence="6">
    <location>
        <begin position="316"/>
        <end position="337"/>
    </location>
</feature>
<dbReference type="InterPro" id="IPR050598">
    <property type="entry name" value="AminoAcid_Transporter"/>
</dbReference>
<feature type="transmembrane region" description="Helical" evidence="6">
    <location>
        <begin position="226"/>
        <end position="247"/>
    </location>
</feature>
<gene>
    <name evidence="7" type="ORF">B0T26DRAFT_699580</name>
</gene>
<feature type="transmembrane region" description="Helical" evidence="6">
    <location>
        <begin position="514"/>
        <end position="536"/>
    </location>
</feature>
<evidence type="ECO:0000256" key="2">
    <source>
        <dbReference type="ARBA" id="ARBA00022692"/>
    </source>
</evidence>
<dbReference type="InterPro" id="IPR002293">
    <property type="entry name" value="AA/rel_permease1"/>
</dbReference>
<feature type="region of interest" description="Disordered" evidence="5">
    <location>
        <begin position="1"/>
        <end position="54"/>
    </location>
</feature>
<dbReference type="Pfam" id="PF13520">
    <property type="entry name" value="AA_permease_2"/>
    <property type="match status" value="1"/>
</dbReference>
<reference evidence="7" key="1">
    <citation type="submission" date="2023-06" db="EMBL/GenBank/DDBJ databases">
        <title>Genome-scale phylogeny and comparative genomics of the fungal order Sordariales.</title>
        <authorList>
            <consortium name="Lawrence Berkeley National Laboratory"/>
            <person name="Hensen N."/>
            <person name="Bonometti L."/>
            <person name="Westerberg I."/>
            <person name="Brannstrom I.O."/>
            <person name="Guillou S."/>
            <person name="Cros-Aarteil S."/>
            <person name="Calhoun S."/>
            <person name="Haridas S."/>
            <person name="Kuo A."/>
            <person name="Mondo S."/>
            <person name="Pangilinan J."/>
            <person name="Riley R."/>
            <person name="LaButti K."/>
            <person name="Andreopoulos B."/>
            <person name="Lipzen A."/>
            <person name="Chen C."/>
            <person name="Yanf M."/>
            <person name="Daum C."/>
            <person name="Ng V."/>
            <person name="Clum A."/>
            <person name="Steindorff A."/>
            <person name="Ohm R."/>
            <person name="Martin F."/>
            <person name="Silar P."/>
            <person name="Natvig D."/>
            <person name="Lalanne C."/>
            <person name="Gautier V."/>
            <person name="Ament-velasquez S.L."/>
            <person name="Kruys A."/>
            <person name="Hutchinson M.I."/>
            <person name="Powell A.J."/>
            <person name="Barry K."/>
            <person name="Miller A.N."/>
            <person name="Grigoriev I.V."/>
            <person name="Debuchy R."/>
            <person name="Gladieux P."/>
            <person name="Thoren M.H."/>
            <person name="Johannesson H."/>
        </authorList>
    </citation>
    <scope>NUCLEOTIDE SEQUENCE</scope>
    <source>
        <strain evidence="7">SMH2392-1A</strain>
    </source>
</reference>
<feature type="transmembrane region" description="Helical" evidence="6">
    <location>
        <begin position="476"/>
        <end position="494"/>
    </location>
</feature>
<accession>A0AA40E5F4</accession>
<feature type="transmembrane region" description="Helical" evidence="6">
    <location>
        <begin position="112"/>
        <end position="134"/>
    </location>
</feature>
<keyword evidence="3 6" id="KW-1133">Transmembrane helix</keyword>
<evidence type="ECO:0000256" key="5">
    <source>
        <dbReference type="SAM" id="MobiDB-lite"/>
    </source>
</evidence>
<feature type="transmembrane region" description="Helical" evidence="6">
    <location>
        <begin position="275"/>
        <end position="295"/>
    </location>
</feature>
<feature type="transmembrane region" description="Helical" evidence="6">
    <location>
        <begin position="155"/>
        <end position="182"/>
    </location>
</feature>
<name>A0AA40E5F4_9PEZI</name>
<dbReference type="Gene3D" id="1.20.1740.10">
    <property type="entry name" value="Amino acid/polyamine transporter I"/>
    <property type="match status" value="1"/>
</dbReference>
<feature type="transmembrane region" description="Helical" evidence="6">
    <location>
        <begin position="445"/>
        <end position="464"/>
    </location>
</feature>
<dbReference type="Proteomes" id="UP001172101">
    <property type="component" value="Unassembled WGS sequence"/>
</dbReference>
<evidence type="ECO:0000256" key="1">
    <source>
        <dbReference type="ARBA" id="ARBA00004141"/>
    </source>
</evidence>
<feature type="compositionally biased region" description="Basic and acidic residues" evidence="5">
    <location>
        <begin position="32"/>
        <end position="54"/>
    </location>
</feature>
<dbReference type="PANTHER" id="PTHR11785:SF532">
    <property type="entry name" value="TRANSPORTER, PUTATIVE (EUROFUNG)-RELATED"/>
    <property type="match status" value="1"/>
</dbReference>
<evidence type="ECO:0000256" key="3">
    <source>
        <dbReference type="ARBA" id="ARBA00022989"/>
    </source>
</evidence>
<feature type="transmembrane region" description="Helical" evidence="6">
    <location>
        <begin position="81"/>
        <end position="106"/>
    </location>
</feature>
<proteinExistence type="predicted"/>
<evidence type="ECO:0000256" key="6">
    <source>
        <dbReference type="SAM" id="Phobius"/>
    </source>
</evidence>
<dbReference type="GO" id="GO:0015179">
    <property type="term" value="F:L-amino acid transmembrane transporter activity"/>
    <property type="evidence" value="ECO:0007669"/>
    <property type="project" value="TreeGrafter"/>
</dbReference>
<dbReference type="EMBL" id="JAUIRO010000002">
    <property type="protein sequence ID" value="KAK0728884.1"/>
    <property type="molecule type" value="Genomic_DNA"/>
</dbReference>
<dbReference type="GeneID" id="85324749"/>
<feature type="transmembrane region" description="Helical" evidence="6">
    <location>
        <begin position="399"/>
        <end position="425"/>
    </location>
</feature>
<evidence type="ECO:0000313" key="8">
    <source>
        <dbReference type="Proteomes" id="UP001172101"/>
    </source>
</evidence>
<dbReference type="RefSeq" id="XP_060301739.1">
    <property type="nucleotide sequence ID" value="XM_060441479.1"/>
</dbReference>
<comment type="subcellular location">
    <subcellularLocation>
        <location evidence="1">Membrane</location>
        <topology evidence="1">Multi-pass membrane protein</topology>
    </subcellularLocation>
</comment>
<feature type="transmembrane region" description="Helical" evidence="6">
    <location>
        <begin position="194"/>
        <end position="214"/>
    </location>
</feature>
<dbReference type="AlphaFoldDB" id="A0AA40E5F4"/>
<keyword evidence="2 6" id="KW-0812">Transmembrane</keyword>
<protein>
    <submittedName>
        <fullName evidence="7">Amino acid permease-domain-containing protein</fullName>
    </submittedName>
</protein>